<evidence type="ECO:0000259" key="3">
    <source>
        <dbReference type="PROSITE" id="PS50043"/>
    </source>
</evidence>
<dbReference type="PRINTS" id="PR00038">
    <property type="entry name" value="HTHLUXR"/>
</dbReference>
<dbReference type="AlphaFoldDB" id="A0A3L8P6E8"/>
<evidence type="ECO:0000313" key="6">
    <source>
        <dbReference type="Proteomes" id="UP000281708"/>
    </source>
</evidence>
<feature type="domain" description="Response regulatory" evidence="4">
    <location>
        <begin position="8"/>
        <end position="119"/>
    </location>
</feature>
<dbReference type="InterPro" id="IPR000792">
    <property type="entry name" value="Tscrpt_reg_LuxR_C"/>
</dbReference>
<dbReference type="SMART" id="SM00421">
    <property type="entry name" value="HTH_LUXR"/>
    <property type="match status" value="1"/>
</dbReference>
<reference evidence="5 6" key="1">
    <citation type="submission" date="2018-10" db="EMBL/GenBank/DDBJ databases">
        <title>Marmoricola sp. 4Q3S-7 whole genome shotgun sequence.</title>
        <authorList>
            <person name="Li F."/>
        </authorList>
    </citation>
    <scope>NUCLEOTIDE SEQUENCE [LARGE SCALE GENOMIC DNA]</scope>
    <source>
        <strain evidence="5 6">4Q3S-7</strain>
    </source>
</reference>
<evidence type="ECO:0000256" key="1">
    <source>
        <dbReference type="ARBA" id="ARBA00023125"/>
    </source>
</evidence>
<dbReference type="Pfam" id="PF00196">
    <property type="entry name" value="GerE"/>
    <property type="match status" value="1"/>
</dbReference>
<dbReference type="PROSITE" id="PS50043">
    <property type="entry name" value="HTH_LUXR_2"/>
    <property type="match status" value="1"/>
</dbReference>
<dbReference type="SUPFAM" id="SSF46894">
    <property type="entry name" value="C-terminal effector domain of the bipartite response regulators"/>
    <property type="match status" value="1"/>
</dbReference>
<accession>A0A3L8P6E8</accession>
<dbReference type="Gene3D" id="3.40.50.2300">
    <property type="match status" value="1"/>
</dbReference>
<evidence type="ECO:0000259" key="4">
    <source>
        <dbReference type="PROSITE" id="PS50110"/>
    </source>
</evidence>
<feature type="modified residue" description="4-aspartylphosphate" evidence="2">
    <location>
        <position position="54"/>
    </location>
</feature>
<dbReference type="OrthoDB" id="9816529at2"/>
<dbReference type="RefSeq" id="WP_121804660.1">
    <property type="nucleotide sequence ID" value="NZ_RDBE01000001.1"/>
</dbReference>
<dbReference type="GO" id="GO:0000160">
    <property type="term" value="P:phosphorelay signal transduction system"/>
    <property type="evidence" value="ECO:0007669"/>
    <property type="project" value="InterPro"/>
</dbReference>
<organism evidence="5 6">
    <name type="scientific">Nocardioides mangrovicus</name>
    <dbReference type="NCBI Taxonomy" id="2478913"/>
    <lineage>
        <taxon>Bacteria</taxon>
        <taxon>Bacillati</taxon>
        <taxon>Actinomycetota</taxon>
        <taxon>Actinomycetes</taxon>
        <taxon>Propionibacteriales</taxon>
        <taxon>Nocardioidaceae</taxon>
        <taxon>Nocardioides</taxon>
    </lineage>
</organism>
<dbReference type="InterPro" id="IPR039420">
    <property type="entry name" value="WalR-like"/>
</dbReference>
<dbReference type="CDD" id="cd06170">
    <property type="entry name" value="LuxR_C_like"/>
    <property type="match status" value="1"/>
</dbReference>
<keyword evidence="6" id="KW-1185">Reference proteome</keyword>
<dbReference type="InterPro" id="IPR001789">
    <property type="entry name" value="Sig_transdc_resp-reg_receiver"/>
</dbReference>
<dbReference type="InterPro" id="IPR011006">
    <property type="entry name" value="CheY-like_superfamily"/>
</dbReference>
<dbReference type="SUPFAM" id="SSF52172">
    <property type="entry name" value="CheY-like"/>
    <property type="match status" value="1"/>
</dbReference>
<protein>
    <submittedName>
        <fullName evidence="5">DNA-binding response regulator</fullName>
    </submittedName>
</protein>
<dbReference type="GO" id="GO:0003677">
    <property type="term" value="F:DNA binding"/>
    <property type="evidence" value="ECO:0007669"/>
    <property type="project" value="UniProtKB-KW"/>
</dbReference>
<dbReference type="InterPro" id="IPR016032">
    <property type="entry name" value="Sig_transdc_resp-reg_C-effctor"/>
</dbReference>
<proteinExistence type="predicted"/>
<evidence type="ECO:0000256" key="2">
    <source>
        <dbReference type="PROSITE-ProRule" id="PRU00169"/>
    </source>
</evidence>
<dbReference type="InterPro" id="IPR036388">
    <property type="entry name" value="WH-like_DNA-bd_sf"/>
</dbReference>
<gene>
    <name evidence="5" type="ORF">D9V37_03355</name>
</gene>
<sequence>MGEDGTVRIALVNDYEVVVAGLAAMLEPYGERVTIVELDVNASVEADVDLALYDNFAQRSGSQIECDDICRDCSAKWLVVYSWNTSDQAVAEALDGGARGYLPKGLPAEELVAALEKINAGETVVMTQGEAVTEPEPGDWPGRREGLSEREAEVVALIAQGLSNEQVAARAFLSINTVKSYIRSGYRKMGVQSRSQAVLWALDHGFRPDRQRVRVDQDEM</sequence>
<name>A0A3L8P6E8_9ACTN</name>
<keyword evidence="2" id="KW-0597">Phosphoprotein</keyword>
<dbReference type="Proteomes" id="UP000281708">
    <property type="component" value="Unassembled WGS sequence"/>
</dbReference>
<comment type="caution">
    <text evidence="5">The sequence shown here is derived from an EMBL/GenBank/DDBJ whole genome shotgun (WGS) entry which is preliminary data.</text>
</comment>
<dbReference type="PANTHER" id="PTHR43214">
    <property type="entry name" value="TWO-COMPONENT RESPONSE REGULATOR"/>
    <property type="match status" value="1"/>
</dbReference>
<dbReference type="PANTHER" id="PTHR43214:SF43">
    <property type="entry name" value="TWO-COMPONENT RESPONSE REGULATOR"/>
    <property type="match status" value="1"/>
</dbReference>
<dbReference type="EMBL" id="RDBE01000001">
    <property type="protein sequence ID" value="RLV50980.1"/>
    <property type="molecule type" value="Genomic_DNA"/>
</dbReference>
<feature type="domain" description="HTH luxR-type" evidence="3">
    <location>
        <begin position="140"/>
        <end position="205"/>
    </location>
</feature>
<dbReference type="GO" id="GO:0006355">
    <property type="term" value="P:regulation of DNA-templated transcription"/>
    <property type="evidence" value="ECO:0007669"/>
    <property type="project" value="InterPro"/>
</dbReference>
<keyword evidence="1 5" id="KW-0238">DNA-binding</keyword>
<dbReference type="Gene3D" id="1.10.10.10">
    <property type="entry name" value="Winged helix-like DNA-binding domain superfamily/Winged helix DNA-binding domain"/>
    <property type="match status" value="1"/>
</dbReference>
<dbReference type="PROSITE" id="PS50110">
    <property type="entry name" value="RESPONSE_REGULATORY"/>
    <property type="match status" value="1"/>
</dbReference>
<evidence type="ECO:0000313" key="5">
    <source>
        <dbReference type="EMBL" id="RLV50980.1"/>
    </source>
</evidence>